<dbReference type="GO" id="GO:0008293">
    <property type="term" value="P:torso signaling pathway"/>
    <property type="evidence" value="ECO:0007669"/>
    <property type="project" value="EnsemblMetazoa"/>
</dbReference>
<dbReference type="GO" id="GO:0007305">
    <property type="term" value="P:vitelline membrane formation involved in chorion-containing eggshell formation"/>
    <property type="evidence" value="ECO:0007669"/>
    <property type="project" value="EnsemblMetazoa"/>
</dbReference>
<organism evidence="2">
    <name type="scientific">Drosophila persimilis</name>
    <name type="common">Fruit fly</name>
    <dbReference type="NCBI Taxonomy" id="7234"/>
    <lineage>
        <taxon>Eukaryota</taxon>
        <taxon>Metazoa</taxon>
        <taxon>Ecdysozoa</taxon>
        <taxon>Arthropoda</taxon>
        <taxon>Hexapoda</taxon>
        <taxon>Insecta</taxon>
        <taxon>Pterygota</taxon>
        <taxon>Neoptera</taxon>
        <taxon>Endopterygota</taxon>
        <taxon>Diptera</taxon>
        <taxon>Brachycera</taxon>
        <taxon>Muscomorpha</taxon>
        <taxon>Ephydroidea</taxon>
        <taxon>Drosophilidae</taxon>
        <taxon>Drosophila</taxon>
        <taxon>Sophophora</taxon>
    </lineage>
</organism>
<dbReference type="EMBL" id="CH479183">
    <property type="protein sequence ID" value="EDW35573.1"/>
    <property type="molecule type" value="Genomic_DNA"/>
</dbReference>
<sequence length="251" mass="28186">MKRYHGNKPNNNTNFGIISEDSLVTNKKLEFNLGTIQCQAVQGVNELIVKCLDKNGTSWLSVVDRWDAKQLLAVAATNESPILLLTSKAVELWKISEKRKHTLIRHLLDIQAEQMALIRRGVGMQSSYVAFLTSSPAADIMIYSFNSEDMSDFQLDQVLELRDSHQPHEMRFMHLPESEDLLLCVSNALPEQPLTIYQHQGAAGFQKILGDSALPEVQSLEVLQLPHKQLHFLAVATSNSVYLVLPQITPL</sequence>
<dbReference type="PhylomeDB" id="B4GGF3"/>
<dbReference type="GO" id="GO:0007362">
    <property type="term" value="P:terminal region determination"/>
    <property type="evidence" value="ECO:0007669"/>
    <property type="project" value="EnsemblMetazoa"/>
</dbReference>
<dbReference type="GO" id="GO:0005576">
    <property type="term" value="C:extracellular region"/>
    <property type="evidence" value="ECO:0007669"/>
    <property type="project" value="EnsemblMetazoa"/>
</dbReference>
<gene>
    <name evidence="1" type="primary">Dper\GL17334</name>
    <name evidence="1" type="ORF">Dper_GL17334</name>
</gene>
<reference evidence="1 2" key="1">
    <citation type="journal article" date="2007" name="Nature">
        <title>Evolution of genes and genomes on the Drosophila phylogeny.</title>
        <authorList>
            <consortium name="Drosophila 12 Genomes Consortium"/>
            <person name="Clark A.G."/>
            <person name="Eisen M.B."/>
            <person name="Smith D.R."/>
            <person name="Bergman C.M."/>
            <person name="Oliver B."/>
            <person name="Markow T.A."/>
            <person name="Kaufman T.C."/>
            <person name="Kellis M."/>
            <person name="Gelbart W."/>
            <person name="Iyer V.N."/>
            <person name="Pollard D.A."/>
            <person name="Sackton T.B."/>
            <person name="Larracuente A.M."/>
            <person name="Singh N.D."/>
            <person name="Abad J.P."/>
            <person name="Abt D.N."/>
            <person name="Adryan B."/>
            <person name="Aguade M."/>
            <person name="Akashi H."/>
            <person name="Anderson W.W."/>
            <person name="Aquadro C.F."/>
            <person name="Ardell D.H."/>
            <person name="Arguello R."/>
            <person name="Artieri C.G."/>
            <person name="Barbash D.A."/>
            <person name="Barker D."/>
            <person name="Barsanti P."/>
            <person name="Batterham P."/>
            <person name="Batzoglou S."/>
            <person name="Begun D."/>
            <person name="Bhutkar A."/>
            <person name="Blanco E."/>
            <person name="Bosak S.A."/>
            <person name="Bradley R.K."/>
            <person name="Brand A.D."/>
            <person name="Brent M.R."/>
            <person name="Brooks A.N."/>
            <person name="Brown R.H."/>
            <person name="Butlin R.K."/>
            <person name="Caggese C."/>
            <person name="Calvi B.R."/>
            <person name="Bernardo de Carvalho A."/>
            <person name="Caspi A."/>
            <person name="Castrezana S."/>
            <person name="Celniker S.E."/>
            <person name="Chang J.L."/>
            <person name="Chapple C."/>
            <person name="Chatterji S."/>
            <person name="Chinwalla A."/>
            <person name="Civetta A."/>
            <person name="Clifton S.W."/>
            <person name="Comeron J.M."/>
            <person name="Costello J.C."/>
            <person name="Coyne J.A."/>
            <person name="Daub J."/>
            <person name="David R.G."/>
            <person name="Delcher A.L."/>
            <person name="Delehaunty K."/>
            <person name="Do C.B."/>
            <person name="Ebling H."/>
            <person name="Edwards K."/>
            <person name="Eickbush T."/>
            <person name="Evans J.D."/>
            <person name="Filipski A."/>
            <person name="Findeiss S."/>
            <person name="Freyhult E."/>
            <person name="Fulton L."/>
            <person name="Fulton R."/>
            <person name="Garcia A.C."/>
            <person name="Gardiner A."/>
            <person name="Garfield D.A."/>
            <person name="Garvin B.E."/>
            <person name="Gibson G."/>
            <person name="Gilbert D."/>
            <person name="Gnerre S."/>
            <person name="Godfrey J."/>
            <person name="Good R."/>
            <person name="Gotea V."/>
            <person name="Gravely B."/>
            <person name="Greenberg A.J."/>
            <person name="Griffiths-Jones S."/>
            <person name="Gross S."/>
            <person name="Guigo R."/>
            <person name="Gustafson E.A."/>
            <person name="Haerty W."/>
            <person name="Hahn M.W."/>
            <person name="Halligan D.L."/>
            <person name="Halpern A.L."/>
            <person name="Halter G.M."/>
            <person name="Han M.V."/>
            <person name="Heger A."/>
            <person name="Hillier L."/>
            <person name="Hinrichs A.S."/>
            <person name="Holmes I."/>
            <person name="Hoskins R.A."/>
            <person name="Hubisz M.J."/>
            <person name="Hultmark D."/>
            <person name="Huntley M.A."/>
            <person name="Jaffe D.B."/>
            <person name="Jagadeeshan S."/>
            <person name="Jeck W.R."/>
            <person name="Johnson J."/>
            <person name="Jones C.D."/>
            <person name="Jordan W.C."/>
            <person name="Karpen G.H."/>
            <person name="Kataoka E."/>
            <person name="Keightley P.D."/>
            <person name="Kheradpour P."/>
            <person name="Kirkness E.F."/>
            <person name="Koerich L.B."/>
            <person name="Kristiansen K."/>
            <person name="Kudrna D."/>
            <person name="Kulathinal R.J."/>
            <person name="Kumar S."/>
            <person name="Kwok R."/>
            <person name="Lander E."/>
            <person name="Langley C.H."/>
            <person name="Lapoint R."/>
            <person name="Lazzaro B.P."/>
            <person name="Lee S.J."/>
            <person name="Levesque L."/>
            <person name="Li R."/>
            <person name="Lin C.F."/>
            <person name="Lin M.F."/>
            <person name="Lindblad-Toh K."/>
            <person name="Llopart A."/>
            <person name="Long M."/>
            <person name="Low L."/>
            <person name="Lozovsky E."/>
            <person name="Lu J."/>
            <person name="Luo M."/>
            <person name="Machado C.A."/>
            <person name="Makalowski W."/>
            <person name="Marzo M."/>
            <person name="Matsuda M."/>
            <person name="Matzkin L."/>
            <person name="McAllister B."/>
            <person name="McBride C.S."/>
            <person name="McKernan B."/>
            <person name="McKernan K."/>
            <person name="Mendez-Lago M."/>
            <person name="Minx P."/>
            <person name="Mollenhauer M.U."/>
            <person name="Montooth K."/>
            <person name="Mount S.M."/>
            <person name="Mu X."/>
            <person name="Myers E."/>
            <person name="Negre B."/>
            <person name="Newfeld S."/>
            <person name="Nielsen R."/>
            <person name="Noor M.A."/>
            <person name="O'Grady P."/>
            <person name="Pachter L."/>
            <person name="Papaceit M."/>
            <person name="Parisi M.J."/>
            <person name="Parisi M."/>
            <person name="Parts L."/>
            <person name="Pedersen J.S."/>
            <person name="Pesole G."/>
            <person name="Phillippy A.M."/>
            <person name="Ponting C.P."/>
            <person name="Pop M."/>
            <person name="Porcelli D."/>
            <person name="Powell J.R."/>
            <person name="Prohaska S."/>
            <person name="Pruitt K."/>
            <person name="Puig M."/>
            <person name="Quesneville H."/>
            <person name="Ram K.R."/>
            <person name="Rand D."/>
            <person name="Rasmussen M.D."/>
            <person name="Reed L.K."/>
            <person name="Reenan R."/>
            <person name="Reily A."/>
            <person name="Remington K.A."/>
            <person name="Rieger T.T."/>
            <person name="Ritchie M.G."/>
            <person name="Robin C."/>
            <person name="Rogers Y.H."/>
            <person name="Rohde C."/>
            <person name="Rozas J."/>
            <person name="Rubenfield M.J."/>
            <person name="Ruiz A."/>
            <person name="Russo S."/>
            <person name="Salzberg S.L."/>
            <person name="Sanchez-Gracia A."/>
            <person name="Saranga D.J."/>
            <person name="Sato H."/>
            <person name="Schaeffer S.W."/>
            <person name="Schatz M.C."/>
            <person name="Schlenke T."/>
            <person name="Schwartz R."/>
            <person name="Segarra C."/>
            <person name="Singh R.S."/>
            <person name="Sirot L."/>
            <person name="Sirota M."/>
            <person name="Sisneros N.B."/>
            <person name="Smith C.D."/>
            <person name="Smith T.F."/>
            <person name="Spieth J."/>
            <person name="Stage D.E."/>
            <person name="Stark A."/>
            <person name="Stephan W."/>
            <person name="Strausberg R.L."/>
            <person name="Strempel S."/>
            <person name="Sturgill D."/>
            <person name="Sutton G."/>
            <person name="Sutton G.G."/>
            <person name="Tao W."/>
            <person name="Teichmann S."/>
            <person name="Tobari Y.N."/>
            <person name="Tomimura Y."/>
            <person name="Tsolas J.M."/>
            <person name="Valente V.L."/>
            <person name="Venter E."/>
            <person name="Venter J.C."/>
            <person name="Vicario S."/>
            <person name="Vieira F.G."/>
            <person name="Vilella A.J."/>
            <person name="Villasante A."/>
            <person name="Walenz B."/>
            <person name="Wang J."/>
            <person name="Wasserman M."/>
            <person name="Watts T."/>
            <person name="Wilson D."/>
            <person name="Wilson R.K."/>
            <person name="Wing R.A."/>
            <person name="Wolfner M.F."/>
            <person name="Wong A."/>
            <person name="Wong G.K."/>
            <person name="Wu C.I."/>
            <person name="Wu G."/>
            <person name="Yamamoto D."/>
            <person name="Yang H.P."/>
            <person name="Yang S.P."/>
            <person name="Yorke J.A."/>
            <person name="Yoshida K."/>
            <person name="Zdobnov E."/>
            <person name="Zhang P."/>
            <person name="Zhang Y."/>
            <person name="Zimin A.V."/>
            <person name="Baldwin J."/>
            <person name="Abdouelleil A."/>
            <person name="Abdulkadir J."/>
            <person name="Abebe A."/>
            <person name="Abera B."/>
            <person name="Abreu J."/>
            <person name="Acer S.C."/>
            <person name="Aftuck L."/>
            <person name="Alexander A."/>
            <person name="An P."/>
            <person name="Anderson E."/>
            <person name="Anderson S."/>
            <person name="Arachi H."/>
            <person name="Azer M."/>
            <person name="Bachantsang P."/>
            <person name="Barry A."/>
            <person name="Bayul T."/>
            <person name="Berlin A."/>
            <person name="Bessette D."/>
            <person name="Bloom T."/>
            <person name="Blye J."/>
            <person name="Boguslavskiy L."/>
            <person name="Bonnet C."/>
            <person name="Boukhgalter B."/>
            <person name="Bourzgui I."/>
            <person name="Brown A."/>
            <person name="Cahill P."/>
            <person name="Channer S."/>
            <person name="Cheshatsang Y."/>
            <person name="Chuda L."/>
            <person name="Citroen M."/>
            <person name="Collymore A."/>
            <person name="Cooke P."/>
            <person name="Costello M."/>
            <person name="D'Aco K."/>
            <person name="Daza R."/>
            <person name="De Haan G."/>
            <person name="DeGray S."/>
            <person name="DeMaso C."/>
            <person name="Dhargay N."/>
            <person name="Dooley K."/>
            <person name="Dooley E."/>
            <person name="Doricent M."/>
            <person name="Dorje P."/>
            <person name="Dorjee K."/>
            <person name="Dupes A."/>
            <person name="Elong R."/>
            <person name="Falk J."/>
            <person name="Farina A."/>
            <person name="Faro S."/>
            <person name="Ferguson D."/>
            <person name="Fisher S."/>
            <person name="Foley C.D."/>
            <person name="Franke A."/>
            <person name="Friedrich D."/>
            <person name="Gadbois L."/>
            <person name="Gearin G."/>
            <person name="Gearin C.R."/>
            <person name="Giannoukos G."/>
            <person name="Goode T."/>
            <person name="Graham J."/>
            <person name="Grandbois E."/>
            <person name="Grewal S."/>
            <person name="Gyaltsen K."/>
            <person name="Hafez N."/>
            <person name="Hagos B."/>
            <person name="Hall J."/>
            <person name="Henson C."/>
            <person name="Hollinger A."/>
            <person name="Honan T."/>
            <person name="Huard M.D."/>
            <person name="Hughes L."/>
            <person name="Hurhula B."/>
            <person name="Husby M.E."/>
            <person name="Kamat A."/>
            <person name="Kanga B."/>
            <person name="Kashin S."/>
            <person name="Khazanovich D."/>
            <person name="Kisner P."/>
            <person name="Lance K."/>
            <person name="Lara M."/>
            <person name="Lee W."/>
            <person name="Lennon N."/>
            <person name="Letendre F."/>
            <person name="LeVine R."/>
            <person name="Lipovsky A."/>
            <person name="Liu X."/>
            <person name="Liu J."/>
            <person name="Liu S."/>
            <person name="Lokyitsang T."/>
            <person name="Lokyitsang Y."/>
            <person name="Lubonja R."/>
            <person name="Lui A."/>
            <person name="MacDonald P."/>
            <person name="Magnisalis V."/>
            <person name="Maru K."/>
            <person name="Matthews C."/>
            <person name="McCusker W."/>
            <person name="McDonough S."/>
            <person name="Mehta T."/>
            <person name="Meldrim J."/>
            <person name="Meneus L."/>
            <person name="Mihai O."/>
            <person name="Mihalev A."/>
            <person name="Mihova T."/>
            <person name="Mittelman R."/>
            <person name="Mlenga V."/>
            <person name="Montmayeur A."/>
            <person name="Mulrain L."/>
            <person name="Navidi A."/>
            <person name="Naylor J."/>
            <person name="Negash T."/>
            <person name="Nguyen T."/>
            <person name="Nguyen N."/>
            <person name="Nicol R."/>
            <person name="Norbu C."/>
            <person name="Norbu N."/>
            <person name="Novod N."/>
            <person name="O'Neill B."/>
            <person name="Osman S."/>
            <person name="Markiewicz E."/>
            <person name="Oyono O.L."/>
            <person name="Patti C."/>
            <person name="Phunkhang P."/>
            <person name="Pierre F."/>
            <person name="Priest M."/>
            <person name="Raghuraman S."/>
            <person name="Rege F."/>
            <person name="Reyes R."/>
            <person name="Rise C."/>
            <person name="Rogov P."/>
            <person name="Ross K."/>
            <person name="Ryan E."/>
            <person name="Settipalli S."/>
            <person name="Shea T."/>
            <person name="Sherpa N."/>
            <person name="Shi L."/>
            <person name="Shih D."/>
            <person name="Sparrow T."/>
            <person name="Spaulding J."/>
            <person name="Stalker J."/>
            <person name="Stange-Thomann N."/>
            <person name="Stavropoulos S."/>
            <person name="Stone C."/>
            <person name="Strader C."/>
            <person name="Tesfaye S."/>
            <person name="Thomson T."/>
            <person name="Thoulutsang Y."/>
            <person name="Thoulutsang D."/>
            <person name="Topham K."/>
            <person name="Topping I."/>
            <person name="Tsamla T."/>
            <person name="Vassiliev H."/>
            <person name="Vo A."/>
            <person name="Wangchuk T."/>
            <person name="Wangdi T."/>
            <person name="Weiand M."/>
            <person name="Wilkinson J."/>
            <person name="Wilson A."/>
            <person name="Yadav S."/>
            <person name="Young G."/>
            <person name="Yu Q."/>
            <person name="Zembek L."/>
            <person name="Zhong D."/>
            <person name="Zimmer A."/>
            <person name="Zwirko Z."/>
            <person name="Jaffe D.B."/>
            <person name="Alvarez P."/>
            <person name="Brockman W."/>
            <person name="Butler J."/>
            <person name="Chin C."/>
            <person name="Gnerre S."/>
            <person name="Grabherr M."/>
            <person name="Kleber M."/>
            <person name="Mauceli E."/>
            <person name="MacCallum I."/>
        </authorList>
    </citation>
    <scope>NUCLEOTIDE SEQUENCE [LARGE SCALE GENOMIC DNA]</scope>
    <source>
        <strain evidence="2">MSH-3 / Tucson 14011-0111.49</strain>
    </source>
</reference>
<name>B4GGF3_DROPE</name>
<dbReference type="OMA" id="GMESEYV"/>
<keyword evidence="2" id="KW-1185">Reference proteome</keyword>
<protein>
    <submittedName>
        <fullName evidence="1">GL17334</fullName>
    </submittedName>
</protein>
<dbReference type="HOGENOM" id="CLU_1046846_0_0_1"/>
<dbReference type="AlphaFoldDB" id="B4GGF3"/>
<dbReference type="Proteomes" id="UP000008744">
    <property type="component" value="Unassembled WGS sequence"/>
</dbReference>
<evidence type="ECO:0000313" key="2">
    <source>
        <dbReference type="Proteomes" id="UP000008744"/>
    </source>
</evidence>
<evidence type="ECO:0000313" key="1">
    <source>
        <dbReference type="EMBL" id="EDW35573.1"/>
    </source>
</evidence>
<dbReference type="eggNOG" id="ENOG502SB0P">
    <property type="taxonomic scope" value="Eukaryota"/>
</dbReference>
<proteinExistence type="predicted"/>
<dbReference type="OrthoDB" id="188713at2759"/>
<accession>B4GGF3</accession>
<dbReference type="GO" id="GO:0009950">
    <property type="term" value="P:dorsal/ventral axis specification"/>
    <property type="evidence" value="ECO:0007669"/>
    <property type="project" value="EnsemblMetazoa"/>
</dbReference>